<dbReference type="InterPro" id="IPR013041">
    <property type="entry name" value="Clathrin_app_Ig-like_sf"/>
</dbReference>
<dbReference type="CDD" id="cd14235">
    <property type="entry name" value="GAT_GGA_fungi"/>
    <property type="match status" value="1"/>
</dbReference>
<feature type="region of interest" description="Disordered" evidence="9">
    <location>
        <begin position="415"/>
        <end position="446"/>
    </location>
</feature>
<dbReference type="PROSITE" id="PS50179">
    <property type="entry name" value="VHS"/>
    <property type="match status" value="1"/>
</dbReference>
<dbReference type="PROSITE" id="PS50180">
    <property type="entry name" value="GAE"/>
    <property type="match status" value="1"/>
</dbReference>
<evidence type="ECO:0000256" key="1">
    <source>
        <dbReference type="ARBA" id="ARBA00004601"/>
    </source>
</evidence>
<keyword evidence="4" id="KW-0333">Golgi apparatus</keyword>
<dbReference type="InterPro" id="IPR002014">
    <property type="entry name" value="VHS_dom"/>
</dbReference>
<sequence length="587" mass="64532">MSHPHSHSIYLSEAPVRRPQAMGNSLLRKIQRACRMSLAEPDLGLNLDIADYINEKQGAAPRDAAITLAKLINNRESHVAIFALSLLDVLVKNCGYPFHLQISRKEFLNELVKRFPGHPPLRYSKIQRLILTAIEEWYQTICKHSSYKNDMAYIRDMHRLLKYKGYAFPKISESDLAVLKPSNQLKTASEIQKEQEVAQAAKLEELIRRGKPEDLREANKLMKIMAGFKEDNVVHAKQAISNELNKLKRKADLLNEMLESNDLQNWDNETTQELQGSLKAAQPKFQKIIEEEQEDDTLVQDILKFNDTVNQLLEKFNLLKNGESNAASQIHPSHVSGPIQQSSGALTNEINLVDFNDLDETPSQGNNTSAAGTSGEVETSANDLLGDLTDLSISNTPSGNQTAFGLGGDIVLGSSQPAPPVTTTTNSNNDLDLLGLSSPQPTTNNQALNGGGFDILAGFSTTSSTVASLPNLARTLVNESSNLRIEFEIIRESDSVIRIKSFFTNLTSSPISNLVFLLAVPKSMALKLQPQSGNFMAASAKDGITQEGIIENAPINPSKSLKVKWKATYSVNSTPADETAIFTVPNV</sequence>
<dbReference type="InterPro" id="IPR004152">
    <property type="entry name" value="GAT_dom"/>
</dbReference>
<dbReference type="InterPro" id="IPR038425">
    <property type="entry name" value="GAT_sf"/>
</dbReference>
<dbReference type="GO" id="GO:0006895">
    <property type="term" value="P:Golgi to endosome transport"/>
    <property type="evidence" value="ECO:0007669"/>
    <property type="project" value="UniProtKB-ARBA"/>
</dbReference>
<dbReference type="Gene3D" id="2.60.40.1230">
    <property type="match status" value="1"/>
</dbReference>
<dbReference type="FunFam" id="1.25.40.90:FF:000008">
    <property type="entry name" value="VHS domain protein"/>
    <property type="match status" value="1"/>
</dbReference>
<keyword evidence="3" id="KW-0653">Protein transport</keyword>
<comment type="subunit">
    <text evidence="7">Binds to ARF1 and ARF2.</text>
</comment>
<dbReference type="SMART" id="SM00288">
    <property type="entry name" value="VHS"/>
    <property type="match status" value="1"/>
</dbReference>
<dbReference type="PROSITE" id="PS50909">
    <property type="entry name" value="GAT"/>
    <property type="match status" value="1"/>
</dbReference>
<reference evidence="13 14" key="1">
    <citation type="journal article" date="2019" name="BMC Genomics">
        <title>Chromosome level assembly and comparative genome analysis confirm lager-brewing yeasts originated from a single hybridization.</title>
        <authorList>
            <person name="Salazar A.N."/>
            <person name="Gorter de Vries A.R."/>
            <person name="van den Broek M."/>
            <person name="Brouwers N."/>
            <person name="de la Torre Cortes P."/>
            <person name="Kuijpers N.G.A."/>
            <person name="Daran J.G."/>
            <person name="Abeel T."/>
        </authorList>
    </citation>
    <scope>NUCLEOTIDE SEQUENCE [LARGE SCALE GENOMIC DNA]</scope>
    <source>
        <strain evidence="13 14">CBS 1483</strain>
    </source>
</reference>
<evidence type="ECO:0000256" key="8">
    <source>
        <dbReference type="SAM" id="Coils"/>
    </source>
</evidence>
<evidence type="ECO:0000313" key="14">
    <source>
        <dbReference type="Proteomes" id="UP000501346"/>
    </source>
</evidence>
<dbReference type="InterPro" id="IPR052653">
    <property type="entry name" value="ARF-binding"/>
</dbReference>
<keyword evidence="5 8" id="KW-0175">Coiled coil</keyword>
<evidence type="ECO:0000256" key="4">
    <source>
        <dbReference type="ARBA" id="ARBA00023034"/>
    </source>
</evidence>
<dbReference type="Gene3D" id="1.20.5.170">
    <property type="match status" value="1"/>
</dbReference>
<protein>
    <submittedName>
        <fullName evidence="13">ARF-binding protein</fullName>
    </submittedName>
</protein>
<evidence type="ECO:0000256" key="9">
    <source>
        <dbReference type="SAM" id="MobiDB-lite"/>
    </source>
</evidence>
<dbReference type="GO" id="GO:0043328">
    <property type="term" value="P:protein transport to vacuole involved in ubiquitin-dependent protein catabolic process via the multivesicular body sorting pathway"/>
    <property type="evidence" value="ECO:0007669"/>
    <property type="project" value="TreeGrafter"/>
</dbReference>
<dbReference type="GO" id="GO:0005829">
    <property type="term" value="C:cytosol"/>
    <property type="evidence" value="ECO:0007669"/>
    <property type="project" value="GOC"/>
</dbReference>
<dbReference type="Pfam" id="PF03127">
    <property type="entry name" value="GAT"/>
    <property type="match status" value="1"/>
</dbReference>
<evidence type="ECO:0000313" key="13">
    <source>
        <dbReference type="EMBL" id="QID88090.1"/>
    </source>
</evidence>
<dbReference type="FunFam" id="1.20.58.160:FF:000003">
    <property type="entry name" value="VHS domain protein"/>
    <property type="match status" value="1"/>
</dbReference>
<dbReference type="Pfam" id="PF02883">
    <property type="entry name" value="Alpha_adaptinC2"/>
    <property type="match status" value="1"/>
</dbReference>
<feature type="domain" description="VHS" evidence="10">
    <location>
        <begin position="33"/>
        <end position="169"/>
    </location>
</feature>
<dbReference type="PANTHER" id="PTHR47180">
    <property type="entry name" value="ADP-RIBOSYLATION FACTOR-BINDING PROTEIN GGA1-RELATED"/>
    <property type="match status" value="1"/>
</dbReference>
<comment type="subcellular location">
    <subcellularLocation>
        <location evidence="1">Golgi apparatus</location>
        <location evidence="1">trans-Golgi network</location>
    </subcellularLocation>
</comment>
<dbReference type="Proteomes" id="UP000501346">
    <property type="component" value="Chromosome SeXV-SeVIII"/>
</dbReference>
<dbReference type="CDD" id="cd16998">
    <property type="entry name" value="VHS_GGA_fungi"/>
    <property type="match status" value="1"/>
</dbReference>
<feature type="domain" description="GAT" evidence="12">
    <location>
        <begin position="196"/>
        <end position="321"/>
    </location>
</feature>
<gene>
    <name evidence="13" type="primary">GGA2_2</name>
    <name evidence="13" type="ORF">GRS66_010795</name>
</gene>
<evidence type="ECO:0000259" key="12">
    <source>
        <dbReference type="PROSITE" id="PS50909"/>
    </source>
</evidence>
<dbReference type="SUPFAM" id="SSF89009">
    <property type="entry name" value="GAT-like domain"/>
    <property type="match status" value="1"/>
</dbReference>
<dbReference type="EMBL" id="CP049012">
    <property type="protein sequence ID" value="QID88090.1"/>
    <property type="molecule type" value="Genomic_DNA"/>
</dbReference>
<dbReference type="SUPFAM" id="SSF48464">
    <property type="entry name" value="ENTH/VHS domain"/>
    <property type="match status" value="1"/>
</dbReference>
<dbReference type="Gene3D" id="1.25.40.90">
    <property type="match status" value="1"/>
</dbReference>
<dbReference type="InterPro" id="IPR008942">
    <property type="entry name" value="ENTH_VHS"/>
</dbReference>
<comment type="function">
    <text evidence="6">May play a role in the regulation of membrane traffic through the trans-Golgi network.</text>
</comment>
<dbReference type="Gene3D" id="1.20.58.160">
    <property type="match status" value="1"/>
</dbReference>
<dbReference type="InterPro" id="IPR008153">
    <property type="entry name" value="GAE_dom"/>
</dbReference>
<dbReference type="SUPFAM" id="SSF49348">
    <property type="entry name" value="Clathrin adaptor appendage domain"/>
    <property type="match status" value="1"/>
</dbReference>
<dbReference type="Pfam" id="PF00790">
    <property type="entry name" value="VHS"/>
    <property type="match status" value="1"/>
</dbReference>
<dbReference type="GO" id="GO:0043130">
    <property type="term" value="F:ubiquitin binding"/>
    <property type="evidence" value="ECO:0007669"/>
    <property type="project" value="InterPro"/>
</dbReference>
<keyword evidence="14" id="KW-1185">Reference proteome</keyword>
<dbReference type="FunFam" id="1.20.5.170:FF:000024">
    <property type="entry name" value="VHS domain-containing protein"/>
    <property type="match status" value="1"/>
</dbReference>
<feature type="coiled-coil region" evidence="8">
    <location>
        <begin position="237"/>
        <end position="264"/>
    </location>
</feature>
<dbReference type="GO" id="GO:0035091">
    <property type="term" value="F:phosphatidylinositol binding"/>
    <property type="evidence" value="ECO:0007669"/>
    <property type="project" value="InterPro"/>
</dbReference>
<proteinExistence type="predicted"/>
<feature type="domain" description="GAE" evidence="11">
    <location>
        <begin position="470"/>
        <end position="583"/>
    </location>
</feature>
<evidence type="ECO:0000259" key="11">
    <source>
        <dbReference type="PROSITE" id="PS50180"/>
    </source>
</evidence>
<evidence type="ECO:0000256" key="3">
    <source>
        <dbReference type="ARBA" id="ARBA00022927"/>
    </source>
</evidence>
<name>A0A6C1EH36_SACPS</name>
<dbReference type="SMART" id="SM00809">
    <property type="entry name" value="Alpha_adaptinC2"/>
    <property type="match status" value="1"/>
</dbReference>
<feature type="compositionally biased region" description="Polar residues" evidence="9">
    <location>
        <begin position="361"/>
        <end position="377"/>
    </location>
</feature>
<dbReference type="InterPro" id="IPR008152">
    <property type="entry name" value="Clathrin_a/b/g-adaptin_app_Ig"/>
</dbReference>
<evidence type="ECO:0000259" key="10">
    <source>
        <dbReference type="PROSITE" id="PS50179"/>
    </source>
</evidence>
<dbReference type="GO" id="GO:0006896">
    <property type="term" value="P:Golgi to vacuole transport"/>
    <property type="evidence" value="ECO:0007669"/>
    <property type="project" value="TreeGrafter"/>
</dbReference>
<dbReference type="GO" id="GO:0005802">
    <property type="term" value="C:trans-Golgi network"/>
    <property type="evidence" value="ECO:0007669"/>
    <property type="project" value="TreeGrafter"/>
</dbReference>
<evidence type="ECO:0000256" key="2">
    <source>
        <dbReference type="ARBA" id="ARBA00022448"/>
    </source>
</evidence>
<dbReference type="OrthoDB" id="2018246at2759"/>
<keyword evidence="2" id="KW-0813">Transport</keyword>
<dbReference type="PANTHER" id="PTHR47180:SF1">
    <property type="entry name" value="ADP-RIBOSYLATION FACTOR-BINDING PROTEIN GGA1-RELATED"/>
    <property type="match status" value="1"/>
</dbReference>
<organism evidence="13 14">
    <name type="scientific">Saccharomyces pastorianus</name>
    <name type="common">Lager yeast</name>
    <name type="synonym">Saccharomyces cerevisiae x Saccharomyces eubayanus</name>
    <dbReference type="NCBI Taxonomy" id="27292"/>
    <lineage>
        <taxon>Eukaryota</taxon>
        <taxon>Fungi</taxon>
        <taxon>Dikarya</taxon>
        <taxon>Ascomycota</taxon>
        <taxon>Saccharomycotina</taxon>
        <taxon>Saccharomycetes</taxon>
        <taxon>Saccharomycetales</taxon>
        <taxon>Saccharomycetaceae</taxon>
        <taxon>Saccharomyces</taxon>
    </lineage>
</organism>
<accession>A0A6C1EH36</accession>
<evidence type="ECO:0000256" key="6">
    <source>
        <dbReference type="ARBA" id="ARBA00053552"/>
    </source>
</evidence>
<feature type="compositionally biased region" description="Low complexity" evidence="9">
    <location>
        <begin position="422"/>
        <end position="438"/>
    </location>
</feature>
<dbReference type="AlphaFoldDB" id="A0A6C1EH36"/>
<evidence type="ECO:0000256" key="7">
    <source>
        <dbReference type="ARBA" id="ARBA00065344"/>
    </source>
</evidence>
<feature type="region of interest" description="Disordered" evidence="9">
    <location>
        <begin position="356"/>
        <end position="377"/>
    </location>
</feature>
<evidence type="ECO:0000256" key="5">
    <source>
        <dbReference type="ARBA" id="ARBA00023054"/>
    </source>
</evidence>